<feature type="binding site" evidence="3">
    <location>
        <position position="54"/>
    </location>
    <ligand>
        <name>Zn(2+)</name>
        <dbReference type="ChEBI" id="CHEBI:29105"/>
    </ligand>
</feature>
<name>A0ABY5DP40_9ACTN</name>
<dbReference type="PROSITE" id="PS51790">
    <property type="entry name" value="MSRB"/>
    <property type="match status" value="1"/>
</dbReference>
<dbReference type="InterPro" id="IPR002579">
    <property type="entry name" value="Met_Sox_Rdtase_MsrB_dom"/>
</dbReference>
<dbReference type="NCBIfam" id="TIGR00357">
    <property type="entry name" value="peptide-methionine (R)-S-oxide reductase MsrB"/>
    <property type="match status" value="1"/>
</dbReference>
<feature type="domain" description="MsrB" evidence="4">
    <location>
        <begin position="12"/>
        <end position="135"/>
    </location>
</feature>
<keyword evidence="6" id="KW-1185">Reference proteome</keyword>
<dbReference type="SUPFAM" id="SSF51316">
    <property type="entry name" value="Mss4-like"/>
    <property type="match status" value="1"/>
</dbReference>
<evidence type="ECO:0000259" key="4">
    <source>
        <dbReference type="PROSITE" id="PS51790"/>
    </source>
</evidence>
<evidence type="ECO:0000313" key="5">
    <source>
        <dbReference type="EMBL" id="UTI62577.1"/>
    </source>
</evidence>
<feature type="active site" description="Nucleophile" evidence="3">
    <location>
        <position position="124"/>
    </location>
</feature>
<evidence type="ECO:0000256" key="2">
    <source>
        <dbReference type="ARBA" id="ARBA00048488"/>
    </source>
</evidence>
<comment type="cofactor">
    <cofactor evidence="3">
        <name>Zn(2+)</name>
        <dbReference type="ChEBI" id="CHEBI:29105"/>
    </cofactor>
    <text evidence="3">Binds 1 zinc ion per subunit. The zinc ion is important for the structural integrity of the protein.</text>
</comment>
<dbReference type="EC" id="1.8.4.12" evidence="3"/>
<gene>
    <name evidence="3 5" type="primary">msrB</name>
    <name evidence="5" type="ORF">NBH00_14535</name>
</gene>
<feature type="binding site" evidence="3">
    <location>
        <position position="100"/>
    </location>
    <ligand>
        <name>Zn(2+)</name>
        <dbReference type="ChEBI" id="CHEBI:29105"/>
    </ligand>
</feature>
<keyword evidence="3" id="KW-0479">Metal-binding</keyword>
<dbReference type="InterPro" id="IPR028427">
    <property type="entry name" value="Met_Sox_Rdtase_MsrB"/>
</dbReference>
<evidence type="ECO:0000256" key="3">
    <source>
        <dbReference type="HAMAP-Rule" id="MF_01400"/>
    </source>
</evidence>
<feature type="binding site" evidence="3">
    <location>
        <position position="51"/>
    </location>
    <ligand>
        <name>Zn(2+)</name>
        <dbReference type="ChEBI" id="CHEBI:29105"/>
    </ligand>
</feature>
<dbReference type="HAMAP" id="MF_01400">
    <property type="entry name" value="MsrB"/>
    <property type="match status" value="1"/>
</dbReference>
<dbReference type="RefSeq" id="WP_254569314.1">
    <property type="nucleotide sequence ID" value="NZ_CP098502.1"/>
</dbReference>
<dbReference type="InterPro" id="IPR011057">
    <property type="entry name" value="Mss4-like_sf"/>
</dbReference>
<dbReference type="Proteomes" id="UP001056035">
    <property type="component" value="Chromosome"/>
</dbReference>
<organism evidence="5 6">
    <name type="scientific">Paraconexibacter antarcticus</name>
    <dbReference type="NCBI Taxonomy" id="2949664"/>
    <lineage>
        <taxon>Bacteria</taxon>
        <taxon>Bacillati</taxon>
        <taxon>Actinomycetota</taxon>
        <taxon>Thermoleophilia</taxon>
        <taxon>Solirubrobacterales</taxon>
        <taxon>Paraconexibacteraceae</taxon>
        <taxon>Paraconexibacter</taxon>
    </lineage>
</organism>
<dbReference type="PANTHER" id="PTHR10173:SF52">
    <property type="entry name" value="METHIONINE-R-SULFOXIDE REDUCTASE B1"/>
    <property type="match status" value="1"/>
</dbReference>
<dbReference type="EMBL" id="CP098502">
    <property type="protein sequence ID" value="UTI62577.1"/>
    <property type="molecule type" value="Genomic_DNA"/>
</dbReference>
<comment type="catalytic activity">
    <reaction evidence="2 3">
        <text>L-methionyl-[protein] + [thioredoxin]-disulfide + H2O = L-methionyl-(R)-S-oxide-[protein] + [thioredoxin]-dithiol</text>
        <dbReference type="Rhea" id="RHEA:24164"/>
        <dbReference type="Rhea" id="RHEA-COMP:10698"/>
        <dbReference type="Rhea" id="RHEA-COMP:10700"/>
        <dbReference type="Rhea" id="RHEA-COMP:12313"/>
        <dbReference type="Rhea" id="RHEA-COMP:12314"/>
        <dbReference type="ChEBI" id="CHEBI:15377"/>
        <dbReference type="ChEBI" id="CHEBI:16044"/>
        <dbReference type="ChEBI" id="CHEBI:29950"/>
        <dbReference type="ChEBI" id="CHEBI:45764"/>
        <dbReference type="ChEBI" id="CHEBI:50058"/>
        <dbReference type="EC" id="1.8.4.12"/>
    </reaction>
</comment>
<feature type="binding site" evidence="3">
    <location>
        <position position="103"/>
    </location>
    <ligand>
        <name>Zn(2+)</name>
        <dbReference type="ChEBI" id="CHEBI:29105"/>
    </ligand>
</feature>
<keyword evidence="1 3" id="KW-0560">Oxidoreductase</keyword>
<dbReference type="Gene3D" id="2.170.150.20">
    <property type="entry name" value="Peptide methionine sulfoxide reductase"/>
    <property type="match status" value="1"/>
</dbReference>
<keyword evidence="3" id="KW-0862">Zinc</keyword>
<reference evidence="5 6" key="1">
    <citation type="submission" date="2022-06" db="EMBL/GenBank/DDBJ databases">
        <title>Paraconexibacter antarcticus.</title>
        <authorList>
            <person name="Kim C.S."/>
        </authorList>
    </citation>
    <scope>NUCLEOTIDE SEQUENCE [LARGE SCALE GENOMIC DNA]</scope>
    <source>
        <strain evidence="5 6">02-257</strain>
    </source>
</reference>
<proteinExistence type="inferred from homology"/>
<protein>
    <recommendedName>
        <fullName evidence="3">Peptide methionine sulfoxide reductase MsrB</fullName>
        <ecNumber evidence="3">1.8.4.12</ecNumber>
    </recommendedName>
    <alternativeName>
        <fullName evidence="3">Peptide-methionine (R)-S-oxide reductase</fullName>
    </alternativeName>
</protein>
<comment type="similarity">
    <text evidence="3">Belongs to the MsrB Met sulfoxide reductase family.</text>
</comment>
<dbReference type="GO" id="GO:0033743">
    <property type="term" value="F:peptide-methionine (R)-S-oxide reductase activity"/>
    <property type="evidence" value="ECO:0007669"/>
    <property type="project" value="UniProtKB-EC"/>
</dbReference>
<evidence type="ECO:0000313" key="6">
    <source>
        <dbReference type="Proteomes" id="UP001056035"/>
    </source>
</evidence>
<accession>A0ABY5DP40</accession>
<evidence type="ECO:0000256" key="1">
    <source>
        <dbReference type="ARBA" id="ARBA00023002"/>
    </source>
</evidence>
<dbReference type="PANTHER" id="PTHR10173">
    <property type="entry name" value="METHIONINE SULFOXIDE REDUCTASE"/>
    <property type="match status" value="1"/>
</dbReference>
<dbReference type="Pfam" id="PF01641">
    <property type="entry name" value="SelR"/>
    <property type="match status" value="1"/>
</dbReference>
<sequence length="136" mass="15016">MADTTDTIQKTDEQWRAELSPEAYAILRQGATERPFTGEYNATKTPGMFRCGGCGQELFSSDTKFDSGSGWPSFTDPVNREHVTLIEDRSHGMVRVEVRCARCDGHLGHVFDDGPRDEGGARYCINSAALQLDPEA</sequence>